<dbReference type="PANTHER" id="PTHR31511:SF12">
    <property type="entry name" value="RHO TERMINATION FACTOR N-TERMINAL DOMAIN-CONTAINING PROTEIN"/>
    <property type="match status" value="1"/>
</dbReference>
<evidence type="ECO:0000313" key="2">
    <source>
        <dbReference type="Proteomes" id="UP001627154"/>
    </source>
</evidence>
<comment type="caution">
    <text evidence="1">The sequence shown here is derived from an EMBL/GenBank/DDBJ whole genome shotgun (WGS) entry which is preliminary data.</text>
</comment>
<keyword evidence="2" id="KW-1185">Reference proteome</keyword>
<protein>
    <recommendedName>
        <fullName evidence="3">DNA-directed DNA polymerase</fullName>
    </recommendedName>
</protein>
<dbReference type="EMBL" id="JBJJXI010000059">
    <property type="protein sequence ID" value="KAL3398423.1"/>
    <property type="molecule type" value="Genomic_DNA"/>
</dbReference>
<gene>
    <name evidence="1" type="ORF">TKK_007584</name>
</gene>
<sequence length="990" mass="116114">MEREFSTLIEKLRQALLSGEIIEEAVVNAAIEYLEKALSTKLSQSEKHKCQTQLAHFFSIRAICEKRGSGIGEEVHVKWENVKSAFACRIRSGQVMNLDHKDAISFLEDASTLFEEQIKLALTEHSMLKVYTELEAEYISLSKEENSGWTLHSIVHLAIHINKYNPARASSYIPLPKSIQDKKACLNVQNFDDCCFKWAILSALHKEIKKNKHRIEPYKKFENELNFSGIESPVKIKDIPKFEKINKISVNVYALKQTGDIEPIHLTALKQEKHIHLLLIQDRYDDEDFQGEEPYIPIKYHYIWIKNLSRLVGSKLSKEKRKKYICDRCLHYFASLERLRIHEIDCATMNKCRIKLPEEKDKILKFKDYSKKEWVPFVIYGDFECVLKPINESKTYTEHEPLSVGFYLKCNFNPELSEYRCYRKSNNDDKSPSEWFVENLQNVADKVLEFFDNPKDMIFTDIEKLAYDKAEICHICKDGFDDERNIKVRDHDHITGEFRGAAHSKCNINYKDKRFVPVIFHNLSGYDSHLFIREVALGFPGRVSVLPQTKERYISFVKFMEDRKFSFRFIDSFKFMASSLDKLASYLDQLPILQKVFEKDYNETQINLLKRKGVFPYEYVSSLEKLQDTTLPSIEEFHSSLTDSDISAEDYEHAKREWDCFKISTLGEYSDLYLKTDVLLLAEVFENFRKTCHEAYELDPAHYYTTPGYSWDAMLLYTRVQLELLTDIDMLLFIEKGIRGGVSQCCSRYSEANNRYMGNEYDPTKEDVYLMYYDINNLYGWAMVQSLPYGDFQWDDTPDYLTLPEDSEHGYIFEVDLEYPEEIKVYEIRKPDVYEVMKSDIHEFDTYDYAADNPFQMPRPQENSKKLGLMKDESNSKIMLRFVGLRSKMYRVDIQHGSSIKKIKGVKSSVVKKTITFDDYVECLRENIIISREQHNIRSRLHVLRSEKERKIALSPHDDKRYLVPGTVDTLPWGHKDIASEPPAKKPKYN</sequence>
<evidence type="ECO:0000313" key="1">
    <source>
        <dbReference type="EMBL" id="KAL3398423.1"/>
    </source>
</evidence>
<dbReference type="AlphaFoldDB" id="A0ABD2WZD0"/>
<dbReference type="GO" id="GO:0071897">
    <property type="term" value="P:DNA biosynthetic process"/>
    <property type="evidence" value="ECO:0007669"/>
    <property type="project" value="UniProtKB-ARBA"/>
</dbReference>
<dbReference type="PANTHER" id="PTHR31511">
    <property type="entry name" value="PROTEIN CBG23764"/>
    <property type="match status" value="1"/>
</dbReference>
<dbReference type="GO" id="GO:0042575">
    <property type="term" value="C:DNA polymerase complex"/>
    <property type="evidence" value="ECO:0007669"/>
    <property type="project" value="UniProtKB-ARBA"/>
</dbReference>
<dbReference type="SUPFAM" id="SSF53098">
    <property type="entry name" value="Ribonuclease H-like"/>
    <property type="match status" value="1"/>
</dbReference>
<dbReference type="InterPro" id="IPR044925">
    <property type="entry name" value="His-Me_finger_sf"/>
</dbReference>
<organism evidence="1 2">
    <name type="scientific">Trichogramma kaykai</name>
    <dbReference type="NCBI Taxonomy" id="54128"/>
    <lineage>
        <taxon>Eukaryota</taxon>
        <taxon>Metazoa</taxon>
        <taxon>Ecdysozoa</taxon>
        <taxon>Arthropoda</taxon>
        <taxon>Hexapoda</taxon>
        <taxon>Insecta</taxon>
        <taxon>Pterygota</taxon>
        <taxon>Neoptera</taxon>
        <taxon>Endopterygota</taxon>
        <taxon>Hymenoptera</taxon>
        <taxon>Apocrita</taxon>
        <taxon>Proctotrupomorpha</taxon>
        <taxon>Chalcidoidea</taxon>
        <taxon>Trichogrammatidae</taxon>
        <taxon>Trichogramma</taxon>
    </lineage>
</organism>
<name>A0ABD2WZD0_9HYME</name>
<dbReference type="InterPro" id="IPR043502">
    <property type="entry name" value="DNA/RNA_pol_sf"/>
</dbReference>
<evidence type="ECO:0008006" key="3">
    <source>
        <dbReference type="Google" id="ProtNLM"/>
    </source>
</evidence>
<accession>A0ABD2WZD0</accession>
<dbReference type="Gene3D" id="3.30.420.10">
    <property type="entry name" value="Ribonuclease H-like superfamily/Ribonuclease H"/>
    <property type="match status" value="1"/>
</dbReference>
<dbReference type="InterPro" id="IPR036397">
    <property type="entry name" value="RNaseH_sf"/>
</dbReference>
<dbReference type="InterPro" id="IPR012337">
    <property type="entry name" value="RNaseH-like_sf"/>
</dbReference>
<reference evidence="1 2" key="1">
    <citation type="journal article" date="2024" name="bioRxiv">
        <title>A reference genome for Trichogramma kaykai: A tiny desert-dwelling parasitoid wasp with competing sex-ratio distorters.</title>
        <authorList>
            <person name="Culotta J."/>
            <person name="Lindsey A.R."/>
        </authorList>
    </citation>
    <scope>NUCLEOTIDE SEQUENCE [LARGE SCALE GENOMIC DNA]</scope>
    <source>
        <strain evidence="1 2">KSX58</strain>
    </source>
</reference>
<dbReference type="SUPFAM" id="SSF56672">
    <property type="entry name" value="DNA/RNA polymerases"/>
    <property type="match status" value="1"/>
</dbReference>
<dbReference type="SUPFAM" id="SSF54060">
    <property type="entry name" value="His-Me finger endonucleases"/>
    <property type="match status" value="1"/>
</dbReference>
<proteinExistence type="predicted"/>
<dbReference type="Proteomes" id="UP001627154">
    <property type="component" value="Unassembled WGS sequence"/>
</dbReference>